<dbReference type="Proteomes" id="UP000010808">
    <property type="component" value="Chromosome"/>
</dbReference>
<evidence type="ECO:0000256" key="1">
    <source>
        <dbReference type="SAM" id="Phobius"/>
    </source>
</evidence>
<dbReference type="OrthoDB" id="5460821at2"/>
<feature type="transmembrane region" description="Helical" evidence="1">
    <location>
        <begin position="6"/>
        <end position="23"/>
    </location>
</feature>
<proteinExistence type="predicted"/>
<dbReference type="AlphaFoldDB" id="L0R8Y7"/>
<gene>
    <name evidence="2" type="ORF">DESAM_20400</name>
</gene>
<keyword evidence="1" id="KW-1133">Transmembrane helix</keyword>
<dbReference type="STRING" id="1121451.DESAM_20400"/>
<dbReference type="RefSeq" id="WP_015335295.1">
    <property type="nucleotide sequence ID" value="NC_020055.1"/>
</dbReference>
<dbReference type="PATRIC" id="fig|1121451.3.peg.667"/>
<evidence type="ECO:0000313" key="2">
    <source>
        <dbReference type="EMBL" id="CCO22687.1"/>
    </source>
</evidence>
<protein>
    <submittedName>
        <fullName evidence="2">Uncharacterized protein</fullName>
    </submittedName>
</protein>
<organism evidence="2 3">
    <name type="scientific">Maridesulfovibrio hydrothermalis AM13 = DSM 14728</name>
    <dbReference type="NCBI Taxonomy" id="1121451"/>
    <lineage>
        <taxon>Bacteria</taxon>
        <taxon>Pseudomonadati</taxon>
        <taxon>Thermodesulfobacteriota</taxon>
        <taxon>Desulfovibrionia</taxon>
        <taxon>Desulfovibrionales</taxon>
        <taxon>Desulfovibrionaceae</taxon>
        <taxon>Maridesulfovibrio</taxon>
    </lineage>
</organism>
<accession>L0R8Y7</accession>
<keyword evidence="1" id="KW-0812">Transmembrane</keyword>
<dbReference type="HOGENOM" id="CLU_2568209_0_0_7"/>
<dbReference type="KEGG" id="dhy:DESAM_20400"/>
<keyword evidence="1" id="KW-0472">Membrane</keyword>
<evidence type="ECO:0000313" key="3">
    <source>
        <dbReference type="Proteomes" id="UP000010808"/>
    </source>
</evidence>
<reference evidence="2 3" key="1">
    <citation type="submission" date="2012-10" db="EMBL/GenBank/DDBJ databases">
        <authorList>
            <person name="Genoscope - CEA"/>
        </authorList>
    </citation>
    <scope>NUCLEOTIDE SEQUENCE [LARGE SCALE GENOMIC DNA]</scope>
    <source>
        <strain evidence="3">AM13 / DSM 14728</strain>
    </source>
</reference>
<keyword evidence="3" id="KW-1185">Reference proteome</keyword>
<sequence>MYLLTTVVFGFIVFVILYARYMNVSGNISKRRIQLDNLRDDVYFRVKRLKAGTEQINKETEEAVEMLESLKETLKNIGGEEDDS</sequence>
<name>L0R8Y7_9BACT</name>
<dbReference type="EMBL" id="FO203522">
    <property type="protein sequence ID" value="CCO22687.1"/>
    <property type="molecule type" value="Genomic_DNA"/>
</dbReference>
<dbReference type="eggNOG" id="ENOG5031JM0">
    <property type="taxonomic scope" value="Bacteria"/>
</dbReference>